<dbReference type="Pfam" id="PF13489">
    <property type="entry name" value="Methyltransf_23"/>
    <property type="match status" value="1"/>
</dbReference>
<dbReference type="EC" id="2.1.1.197" evidence="5"/>
<dbReference type="HAMAP" id="MF_00835">
    <property type="entry name" value="BioC"/>
    <property type="match status" value="1"/>
</dbReference>
<keyword evidence="2 5" id="KW-0808">Transferase</keyword>
<dbReference type="PANTHER" id="PTHR13090">
    <property type="entry name" value="ARGININE-HYDROXYLASE NDUFAF5, MITOCHONDRIAL"/>
    <property type="match status" value="1"/>
</dbReference>
<evidence type="ECO:0000256" key="1">
    <source>
        <dbReference type="ARBA" id="ARBA00022603"/>
    </source>
</evidence>
<accession>A0A9X4PEJ2</accession>
<dbReference type="GO" id="GO:0102130">
    <property type="term" value="F:malonyl-CoA methyltransferase activity"/>
    <property type="evidence" value="ECO:0007669"/>
    <property type="project" value="UniProtKB-EC"/>
</dbReference>
<protein>
    <recommendedName>
        <fullName evidence="5">Malonyl-[acyl-carrier protein] O-methyltransferase</fullName>
        <shortName evidence="5">Malonyl-ACP O-methyltransferase</shortName>
        <ecNumber evidence="5">2.1.1.197</ecNumber>
    </recommendedName>
    <alternativeName>
        <fullName evidence="5">Biotin synthesis protein BioC</fullName>
    </alternativeName>
</protein>
<dbReference type="GO" id="GO:0032259">
    <property type="term" value="P:methylation"/>
    <property type="evidence" value="ECO:0007669"/>
    <property type="project" value="UniProtKB-KW"/>
</dbReference>
<comment type="caution">
    <text evidence="6">The sequence shown here is derived from an EMBL/GenBank/DDBJ whole genome shotgun (WGS) entry which is preliminary data.</text>
</comment>
<keyword evidence="7" id="KW-1185">Reference proteome</keyword>
<evidence type="ECO:0000256" key="4">
    <source>
        <dbReference type="ARBA" id="ARBA00022756"/>
    </source>
</evidence>
<organism evidence="6 7">
    <name type="scientific">Volucribacter amazonae</name>
    <dbReference type="NCBI Taxonomy" id="256731"/>
    <lineage>
        <taxon>Bacteria</taxon>
        <taxon>Pseudomonadati</taxon>
        <taxon>Pseudomonadota</taxon>
        <taxon>Gammaproteobacteria</taxon>
        <taxon>Pasteurellales</taxon>
        <taxon>Pasteurellaceae</taxon>
        <taxon>Volucribacter</taxon>
    </lineage>
</organism>
<dbReference type="GO" id="GO:0009102">
    <property type="term" value="P:biotin biosynthetic process"/>
    <property type="evidence" value="ECO:0007669"/>
    <property type="project" value="UniProtKB-UniRule"/>
</dbReference>
<comment type="function">
    <text evidence="5">Converts the free carboxyl group of a malonyl-thioester to its methyl ester by transfer of a methyl group from S-adenosyl-L-methionine (SAM). It allows to synthesize pimeloyl-ACP via the fatty acid synthetic pathway.</text>
</comment>
<evidence type="ECO:0000256" key="5">
    <source>
        <dbReference type="HAMAP-Rule" id="MF_00835"/>
    </source>
</evidence>
<evidence type="ECO:0000256" key="3">
    <source>
        <dbReference type="ARBA" id="ARBA00022691"/>
    </source>
</evidence>
<evidence type="ECO:0000313" key="6">
    <source>
        <dbReference type="EMBL" id="MDG6896101.1"/>
    </source>
</evidence>
<dbReference type="InterPro" id="IPR011814">
    <property type="entry name" value="BioC"/>
</dbReference>
<name>A0A9X4PEJ2_9PAST</name>
<reference evidence="6" key="1">
    <citation type="submission" date="2016-03" db="EMBL/GenBank/DDBJ databases">
        <title>Co-evolution between Pasteurellaceae and their hosts.</title>
        <authorList>
            <person name="Hansen M.J."/>
            <person name="Bojesen A.M."/>
            <person name="Planet P."/>
        </authorList>
    </citation>
    <scope>NUCLEOTIDE SEQUENCE</scope>
    <source>
        <strain evidence="6">146/S8/89</strain>
    </source>
</reference>
<dbReference type="RefSeq" id="WP_279573462.1">
    <property type="nucleotide sequence ID" value="NZ_LWID01000001.1"/>
</dbReference>
<dbReference type="CDD" id="cd02440">
    <property type="entry name" value="AdoMet_MTases"/>
    <property type="match status" value="1"/>
</dbReference>
<keyword evidence="3 5" id="KW-0949">S-adenosyl-L-methionine</keyword>
<dbReference type="EMBL" id="LWID01000001">
    <property type="protein sequence ID" value="MDG6896101.1"/>
    <property type="molecule type" value="Genomic_DNA"/>
</dbReference>
<dbReference type="PANTHER" id="PTHR13090:SF1">
    <property type="entry name" value="ARGININE-HYDROXYLASE NDUFAF5, MITOCHONDRIAL"/>
    <property type="match status" value="1"/>
</dbReference>
<comment type="pathway">
    <text evidence="5">Cofactor biosynthesis; biotin biosynthesis.</text>
</comment>
<proteinExistence type="inferred from homology"/>
<evidence type="ECO:0000313" key="7">
    <source>
        <dbReference type="Proteomes" id="UP001155500"/>
    </source>
</evidence>
<keyword evidence="1 5" id="KW-0489">Methyltransferase</keyword>
<dbReference type="AlphaFoldDB" id="A0A9X4PEJ2"/>
<dbReference type="NCBIfam" id="TIGR02072">
    <property type="entry name" value="BioC"/>
    <property type="match status" value="1"/>
</dbReference>
<gene>
    <name evidence="5" type="primary">bioC</name>
    <name evidence="6" type="ORF">A6A20_10825</name>
</gene>
<keyword evidence="4 5" id="KW-0093">Biotin biosynthesis</keyword>
<dbReference type="InterPro" id="IPR029063">
    <property type="entry name" value="SAM-dependent_MTases_sf"/>
</dbReference>
<dbReference type="GO" id="GO:0010340">
    <property type="term" value="F:carboxyl-O-methyltransferase activity"/>
    <property type="evidence" value="ECO:0007669"/>
    <property type="project" value="UniProtKB-UniRule"/>
</dbReference>
<evidence type="ECO:0000256" key="2">
    <source>
        <dbReference type="ARBA" id="ARBA00022679"/>
    </source>
</evidence>
<dbReference type="Gene3D" id="3.40.50.150">
    <property type="entry name" value="Vaccinia Virus protein VP39"/>
    <property type="match status" value="1"/>
</dbReference>
<comment type="similarity">
    <text evidence="5">Belongs to the methyltransferase superfamily.</text>
</comment>
<dbReference type="Proteomes" id="UP001155500">
    <property type="component" value="Unassembled WGS sequence"/>
</dbReference>
<sequence>MSINKQQIAQQFAQASQSYDHQAKVQQQLYPLLIELLRPYQQHFSHILEIGCGSGGFSRCLQQQFQAEQWTFNDLCPQNLPLLQQKIEKTDRTFFCFGDAEQVHFPHHYQLITAASSLQWFNNIPQFLQRCASLLEPKGYLLFNVFTSQNLTEVRQLTGIGLNYPSLIQWRQWLTKQFDIIAEQQLNIALYFDQPIAVLKHLKQTGVTATSTGKGWSKQKYQDFIQQYRQQFSNHQGQVRLTYTPLLFLARKKSEQ</sequence>
<dbReference type="InterPro" id="IPR050602">
    <property type="entry name" value="Malonyl-ACP_OMT"/>
</dbReference>
<dbReference type="SUPFAM" id="SSF53335">
    <property type="entry name" value="S-adenosyl-L-methionine-dependent methyltransferases"/>
    <property type="match status" value="1"/>
</dbReference>
<comment type="catalytic activity">
    <reaction evidence="5">
        <text>malonyl-[ACP] + S-adenosyl-L-methionine = malonyl-[ACP] methyl ester + S-adenosyl-L-homocysteine</text>
        <dbReference type="Rhea" id="RHEA:17105"/>
        <dbReference type="Rhea" id="RHEA-COMP:9623"/>
        <dbReference type="Rhea" id="RHEA-COMP:9954"/>
        <dbReference type="ChEBI" id="CHEBI:57856"/>
        <dbReference type="ChEBI" id="CHEBI:59789"/>
        <dbReference type="ChEBI" id="CHEBI:78449"/>
        <dbReference type="ChEBI" id="CHEBI:78845"/>
        <dbReference type="EC" id="2.1.1.197"/>
    </reaction>
</comment>